<proteinExistence type="predicted"/>
<evidence type="ECO:0000313" key="1">
    <source>
        <dbReference type="EMBL" id="OQR85754.1"/>
    </source>
</evidence>
<evidence type="ECO:0000313" key="2">
    <source>
        <dbReference type="Proteomes" id="UP000243579"/>
    </source>
</evidence>
<organism evidence="1 2">
    <name type="scientific">Achlya hypogyna</name>
    <name type="common">Oomycete</name>
    <name type="synonym">Protoachlya hypogyna</name>
    <dbReference type="NCBI Taxonomy" id="1202772"/>
    <lineage>
        <taxon>Eukaryota</taxon>
        <taxon>Sar</taxon>
        <taxon>Stramenopiles</taxon>
        <taxon>Oomycota</taxon>
        <taxon>Saprolegniomycetes</taxon>
        <taxon>Saprolegniales</taxon>
        <taxon>Achlyaceae</taxon>
        <taxon>Achlya</taxon>
    </lineage>
</organism>
<dbReference type="PANTHER" id="PTHR45125:SF3">
    <property type="entry name" value="NO-APICAL-MERISTEM-ASSOCIATED CARBOXY-TERMINAL DOMAIN PROTEIN"/>
    <property type="match status" value="1"/>
</dbReference>
<name>A0A1V9YJ44_ACHHY</name>
<accession>A0A1V9YJ44</accession>
<keyword evidence="2" id="KW-1185">Reference proteome</keyword>
<dbReference type="EMBL" id="JNBR01001603">
    <property type="protein sequence ID" value="OQR85754.1"/>
    <property type="molecule type" value="Genomic_DNA"/>
</dbReference>
<dbReference type="STRING" id="1202772.A0A1V9YJ44"/>
<dbReference type="Proteomes" id="UP000243579">
    <property type="component" value="Unassembled WGS sequence"/>
</dbReference>
<evidence type="ECO:0008006" key="3">
    <source>
        <dbReference type="Google" id="ProtNLM"/>
    </source>
</evidence>
<reference evidence="1 2" key="1">
    <citation type="journal article" date="2014" name="Genome Biol. Evol.">
        <title>The secreted proteins of Achlya hypogyna and Thraustotheca clavata identify the ancestral oomycete secretome and reveal gene acquisitions by horizontal gene transfer.</title>
        <authorList>
            <person name="Misner I."/>
            <person name="Blouin N."/>
            <person name="Leonard G."/>
            <person name="Richards T.A."/>
            <person name="Lane C.E."/>
        </authorList>
    </citation>
    <scope>NUCLEOTIDE SEQUENCE [LARGE SCALE GENOMIC DNA]</scope>
    <source>
        <strain evidence="1 2">ATCC 48635</strain>
    </source>
</reference>
<sequence length="197" mass="21705">MGKGSKWAANEDNQLALSWVCTSEDAIKGSDQTADSFWATVHAHWSCALGNGGRSAQAIKNRWAIINRATQKFSGYAAQVKNRNESGKTDADMLQDTHALFLALEHKVFHPPAGMSRPIGVKQAKRKVADASASEQKLKELVETKKAKNALFADYMLLQMIGTPTTPEDEALVQELKEEYASKRARVKKNDTNETVV</sequence>
<dbReference type="PANTHER" id="PTHR45125">
    <property type="entry name" value="F21J9.4-RELATED"/>
    <property type="match status" value="1"/>
</dbReference>
<gene>
    <name evidence="1" type="ORF">ACHHYP_11444</name>
</gene>
<dbReference type="AlphaFoldDB" id="A0A1V9YJ44"/>
<comment type="caution">
    <text evidence="1">The sequence shown here is derived from an EMBL/GenBank/DDBJ whole genome shotgun (WGS) entry which is preliminary data.</text>
</comment>
<dbReference type="OrthoDB" id="76487at2759"/>
<protein>
    <recommendedName>
        <fullName evidence="3">Myb-like domain-containing protein</fullName>
    </recommendedName>
</protein>